<proteinExistence type="predicted"/>
<evidence type="ECO:0000256" key="1">
    <source>
        <dbReference type="SAM" id="Phobius"/>
    </source>
</evidence>
<feature type="transmembrane region" description="Helical" evidence="1">
    <location>
        <begin position="120"/>
        <end position="147"/>
    </location>
</feature>
<keyword evidence="1" id="KW-0812">Transmembrane</keyword>
<feature type="transmembrane region" description="Helical" evidence="1">
    <location>
        <begin position="12"/>
        <end position="31"/>
    </location>
</feature>
<accession>A0A1J4K4Z5</accession>
<evidence type="ECO:0000313" key="3">
    <source>
        <dbReference type="Proteomes" id="UP000179807"/>
    </source>
</evidence>
<keyword evidence="1" id="KW-0472">Membrane</keyword>
<protein>
    <submittedName>
        <fullName evidence="2">Uncharacterized protein</fullName>
    </submittedName>
</protein>
<gene>
    <name evidence="2" type="ORF">TRFO_27892</name>
</gene>
<evidence type="ECO:0000313" key="2">
    <source>
        <dbReference type="EMBL" id="OHT04573.1"/>
    </source>
</evidence>
<dbReference type="GeneID" id="94840541"/>
<feature type="transmembrane region" description="Helical" evidence="1">
    <location>
        <begin position="43"/>
        <end position="61"/>
    </location>
</feature>
<reference evidence="2" key="1">
    <citation type="submission" date="2016-10" db="EMBL/GenBank/DDBJ databases">
        <authorList>
            <person name="Benchimol M."/>
            <person name="Almeida L.G."/>
            <person name="Vasconcelos A.T."/>
            <person name="Perreira-Neves A."/>
            <person name="Rosa I.A."/>
            <person name="Tasca T."/>
            <person name="Bogo M.R."/>
            <person name="de Souza W."/>
        </authorList>
    </citation>
    <scope>NUCLEOTIDE SEQUENCE [LARGE SCALE GENOMIC DNA]</scope>
    <source>
        <strain evidence="2">K</strain>
    </source>
</reference>
<dbReference type="Proteomes" id="UP000179807">
    <property type="component" value="Unassembled WGS sequence"/>
</dbReference>
<dbReference type="VEuPathDB" id="TrichDB:TRFO_27892"/>
<keyword evidence="1" id="KW-1133">Transmembrane helix</keyword>
<dbReference type="AlphaFoldDB" id="A0A1J4K4Z5"/>
<sequence>MFLCVFISEHYVVTSIAFSIVQFLLLNCLIGRNLLCVNRKKKWTLPIFLGVSTIIELTMIAGCQTQVYSFTSITVATSTMPCGIVPYHSSSRSLVPARLYSIYISIACMNNFLSPQIKHAYWPGFLGIFSNIQIFGTTLLLLVNIWISKIFLNANKNYLMLQQ</sequence>
<dbReference type="EMBL" id="MLAK01000788">
    <property type="protein sequence ID" value="OHT04573.1"/>
    <property type="molecule type" value="Genomic_DNA"/>
</dbReference>
<name>A0A1J4K4Z5_9EUKA</name>
<organism evidence="2 3">
    <name type="scientific">Tritrichomonas foetus</name>
    <dbReference type="NCBI Taxonomy" id="1144522"/>
    <lineage>
        <taxon>Eukaryota</taxon>
        <taxon>Metamonada</taxon>
        <taxon>Parabasalia</taxon>
        <taxon>Tritrichomonadida</taxon>
        <taxon>Tritrichomonadidae</taxon>
        <taxon>Tritrichomonas</taxon>
    </lineage>
</organism>
<comment type="caution">
    <text evidence="2">The sequence shown here is derived from an EMBL/GenBank/DDBJ whole genome shotgun (WGS) entry which is preliminary data.</text>
</comment>
<keyword evidence="3" id="KW-1185">Reference proteome</keyword>
<dbReference type="RefSeq" id="XP_068357709.1">
    <property type="nucleotide sequence ID" value="XM_068505837.1"/>
</dbReference>